<keyword evidence="1" id="KW-0378">Hydrolase</keyword>
<proteinExistence type="predicted"/>
<evidence type="ECO:0000259" key="2">
    <source>
        <dbReference type="Pfam" id="PF12146"/>
    </source>
</evidence>
<accession>A0A1G8JWI1</accession>
<feature type="domain" description="Serine aminopeptidase S33" evidence="2">
    <location>
        <begin position="32"/>
        <end position="265"/>
    </location>
</feature>
<protein>
    <recommendedName>
        <fullName evidence="2">Serine aminopeptidase S33 domain-containing protein</fullName>
    </recommendedName>
</protein>
<dbReference type="SUPFAM" id="SSF53474">
    <property type="entry name" value="alpha/beta-Hydrolases"/>
    <property type="match status" value="1"/>
</dbReference>
<dbReference type="InterPro" id="IPR022742">
    <property type="entry name" value="Hydrolase_4"/>
</dbReference>
<dbReference type="EMBL" id="FNEN01000001">
    <property type="protein sequence ID" value="SDI35463.1"/>
    <property type="molecule type" value="Genomic_DNA"/>
</dbReference>
<dbReference type="Proteomes" id="UP000198853">
    <property type="component" value="Unassembled WGS sequence"/>
</dbReference>
<dbReference type="Gene3D" id="1.10.10.800">
    <property type="match status" value="1"/>
</dbReference>
<dbReference type="InterPro" id="IPR050261">
    <property type="entry name" value="FrsA_esterase"/>
</dbReference>
<dbReference type="Pfam" id="PF12146">
    <property type="entry name" value="Hydrolase_4"/>
    <property type="match status" value="1"/>
</dbReference>
<dbReference type="Gene3D" id="3.40.50.1820">
    <property type="entry name" value="alpha/beta hydrolase"/>
    <property type="match status" value="1"/>
</dbReference>
<reference evidence="3 4" key="1">
    <citation type="submission" date="2016-10" db="EMBL/GenBank/DDBJ databases">
        <authorList>
            <person name="de Groot N.N."/>
        </authorList>
    </citation>
    <scope>NUCLEOTIDE SEQUENCE [LARGE SCALE GENOMIC DNA]</scope>
    <source>
        <strain evidence="3 4">DSM 21771</strain>
    </source>
</reference>
<dbReference type="AlphaFoldDB" id="A0A1G8JWI1"/>
<sequence length="307" mass="34851">MMIEKNIYFYSEGSKLQGTLYYPDDIGTNETRPAIIPNSGYQGFNEFYPKMFAKKMTEVGYICLGFDYRGFADSEGEYGKVLIEQQVEDIHNAITFLQFQEEVDQNSIGLIGWGMGAANVILTAANNTNISATAALNGFYHGERWLKSIHSYKEWVQILETVKADRVHRVFQGESQLADPFIHYPLDPATKEYVEKELASVYGFGQQTTLQFTESIIDLNVERVVKELAPRPLFVGHGEDNLLHPYEEALALYESAAAPKSLFTVKGKHNDFMYSDHPEFKALCTHLFAFFQEAFEKSASPIRKETV</sequence>
<dbReference type="GO" id="GO:0052689">
    <property type="term" value="F:carboxylic ester hydrolase activity"/>
    <property type="evidence" value="ECO:0007669"/>
    <property type="project" value="UniProtKB-ARBA"/>
</dbReference>
<evidence type="ECO:0000313" key="4">
    <source>
        <dbReference type="Proteomes" id="UP000198853"/>
    </source>
</evidence>
<evidence type="ECO:0000256" key="1">
    <source>
        <dbReference type="ARBA" id="ARBA00022801"/>
    </source>
</evidence>
<dbReference type="InterPro" id="IPR029058">
    <property type="entry name" value="AB_hydrolase_fold"/>
</dbReference>
<dbReference type="PANTHER" id="PTHR22946:SF9">
    <property type="entry name" value="POLYKETIDE TRANSFERASE AF380"/>
    <property type="match status" value="1"/>
</dbReference>
<evidence type="ECO:0000313" key="3">
    <source>
        <dbReference type="EMBL" id="SDI35463.1"/>
    </source>
</evidence>
<name>A0A1G8JWI1_9BACI</name>
<gene>
    <name evidence="3" type="ORF">SAMN04488123_101429</name>
</gene>
<dbReference type="PANTHER" id="PTHR22946">
    <property type="entry name" value="DIENELACTONE HYDROLASE DOMAIN-CONTAINING PROTEIN-RELATED"/>
    <property type="match status" value="1"/>
</dbReference>
<keyword evidence="4" id="KW-1185">Reference proteome</keyword>
<organism evidence="3 4">
    <name type="scientific">Natribacillus halophilus</name>
    <dbReference type="NCBI Taxonomy" id="549003"/>
    <lineage>
        <taxon>Bacteria</taxon>
        <taxon>Bacillati</taxon>
        <taxon>Bacillota</taxon>
        <taxon>Bacilli</taxon>
        <taxon>Bacillales</taxon>
        <taxon>Bacillaceae</taxon>
        <taxon>Natribacillus</taxon>
    </lineage>
</organism>